<dbReference type="Proteomes" id="UP000736787">
    <property type="component" value="Unassembled WGS sequence"/>
</dbReference>
<dbReference type="AlphaFoldDB" id="A0A8T1D6A6"/>
<comment type="caution">
    <text evidence="1">The sequence shown here is derived from an EMBL/GenBank/DDBJ whole genome shotgun (WGS) entry which is preliminary data.</text>
</comment>
<sequence length="126" mass="13522">MIVIKSVIGAISGILKAGDCVVFVHDGCTFTSKDCFGAPERDSAGLGFVTTPGSIFTHVDTRITTPRHAFIPTSHESESSAVPFGSTEAILARECAAIVHEHYAVPRLEYSRYCTDDGLDDYLLVA</sequence>
<name>A0A8T1D6A6_9STRA</name>
<dbReference type="EMBL" id="RCMK01000334">
    <property type="protein sequence ID" value="KAG2935974.1"/>
    <property type="molecule type" value="Genomic_DNA"/>
</dbReference>
<reference evidence="1" key="1">
    <citation type="submission" date="2018-10" db="EMBL/GenBank/DDBJ databases">
        <title>Effector identification in a new, highly contiguous assembly of the strawberry crown rot pathogen Phytophthora cactorum.</title>
        <authorList>
            <person name="Armitage A.D."/>
            <person name="Nellist C.F."/>
            <person name="Bates H."/>
            <person name="Vickerstaff R.J."/>
            <person name="Harrison R.J."/>
        </authorList>
    </citation>
    <scope>NUCLEOTIDE SEQUENCE</scope>
    <source>
        <strain evidence="1">4040</strain>
    </source>
</reference>
<gene>
    <name evidence="1" type="ORF">PC117_g12277</name>
</gene>
<organism evidence="1 2">
    <name type="scientific">Phytophthora cactorum</name>
    <dbReference type="NCBI Taxonomy" id="29920"/>
    <lineage>
        <taxon>Eukaryota</taxon>
        <taxon>Sar</taxon>
        <taxon>Stramenopiles</taxon>
        <taxon>Oomycota</taxon>
        <taxon>Peronosporomycetes</taxon>
        <taxon>Peronosporales</taxon>
        <taxon>Peronosporaceae</taxon>
        <taxon>Phytophthora</taxon>
    </lineage>
</organism>
<evidence type="ECO:0000313" key="1">
    <source>
        <dbReference type="EMBL" id="KAG2935974.1"/>
    </source>
</evidence>
<protein>
    <submittedName>
        <fullName evidence="1">Uncharacterized protein</fullName>
    </submittedName>
</protein>
<proteinExistence type="predicted"/>
<evidence type="ECO:0000313" key="2">
    <source>
        <dbReference type="Proteomes" id="UP000736787"/>
    </source>
</evidence>
<accession>A0A8T1D6A6</accession>